<feature type="region of interest" description="Disordered" evidence="1">
    <location>
        <begin position="1"/>
        <end position="27"/>
    </location>
</feature>
<evidence type="ECO:0000256" key="1">
    <source>
        <dbReference type="SAM" id="MobiDB-lite"/>
    </source>
</evidence>
<gene>
    <name evidence="2" type="ORF">DERYTH_LOCUS20892</name>
</gene>
<organism evidence="2 3">
    <name type="scientific">Dentiscutata erythropus</name>
    <dbReference type="NCBI Taxonomy" id="1348616"/>
    <lineage>
        <taxon>Eukaryota</taxon>
        <taxon>Fungi</taxon>
        <taxon>Fungi incertae sedis</taxon>
        <taxon>Mucoromycota</taxon>
        <taxon>Glomeromycotina</taxon>
        <taxon>Glomeromycetes</taxon>
        <taxon>Diversisporales</taxon>
        <taxon>Gigasporaceae</taxon>
        <taxon>Dentiscutata</taxon>
    </lineage>
</organism>
<feature type="compositionally biased region" description="Basic and acidic residues" evidence="1">
    <location>
        <begin position="9"/>
        <end position="20"/>
    </location>
</feature>
<accession>A0A9N9JM17</accession>
<dbReference type="Proteomes" id="UP000789405">
    <property type="component" value="Unassembled WGS sequence"/>
</dbReference>
<sequence length="51" mass="5957">IQDTYVVESHTRQCQTDEKSTINSTPTTKVFQLMAPKSKHNDSERFNTRKE</sequence>
<name>A0A9N9JM17_9GLOM</name>
<proteinExistence type="predicted"/>
<feature type="non-terminal residue" evidence="2">
    <location>
        <position position="1"/>
    </location>
</feature>
<keyword evidence="3" id="KW-1185">Reference proteome</keyword>
<comment type="caution">
    <text evidence="2">The sequence shown here is derived from an EMBL/GenBank/DDBJ whole genome shotgun (WGS) entry which is preliminary data.</text>
</comment>
<feature type="non-terminal residue" evidence="2">
    <location>
        <position position="51"/>
    </location>
</feature>
<protein>
    <submittedName>
        <fullName evidence="2">19865_t:CDS:1</fullName>
    </submittedName>
</protein>
<evidence type="ECO:0000313" key="2">
    <source>
        <dbReference type="EMBL" id="CAG8788361.1"/>
    </source>
</evidence>
<evidence type="ECO:0000313" key="3">
    <source>
        <dbReference type="Proteomes" id="UP000789405"/>
    </source>
</evidence>
<reference evidence="2" key="1">
    <citation type="submission" date="2021-06" db="EMBL/GenBank/DDBJ databases">
        <authorList>
            <person name="Kallberg Y."/>
            <person name="Tangrot J."/>
            <person name="Rosling A."/>
        </authorList>
    </citation>
    <scope>NUCLEOTIDE SEQUENCE</scope>
    <source>
        <strain evidence="2">MA453B</strain>
    </source>
</reference>
<dbReference type="EMBL" id="CAJVPY010025515">
    <property type="protein sequence ID" value="CAG8788361.1"/>
    <property type="molecule type" value="Genomic_DNA"/>
</dbReference>
<dbReference type="AlphaFoldDB" id="A0A9N9JM17"/>